<dbReference type="SUPFAM" id="SSF55729">
    <property type="entry name" value="Acyl-CoA N-acyltransferases (Nat)"/>
    <property type="match status" value="2"/>
</dbReference>
<dbReference type="PANTHER" id="PTHR43877:SF2">
    <property type="entry name" value="AMINOALKYLPHOSPHONATE N-ACETYLTRANSFERASE-RELATED"/>
    <property type="match status" value="1"/>
</dbReference>
<feature type="domain" description="N-acetyltransferase" evidence="3">
    <location>
        <begin position="146"/>
        <end position="294"/>
    </location>
</feature>
<dbReference type="InterPro" id="IPR050832">
    <property type="entry name" value="Bact_Acetyltransf"/>
</dbReference>
<protein>
    <recommendedName>
        <fullName evidence="3">N-acetyltransferase domain-containing protein</fullName>
    </recommendedName>
</protein>
<dbReference type="GO" id="GO:0016747">
    <property type="term" value="F:acyltransferase activity, transferring groups other than amino-acyl groups"/>
    <property type="evidence" value="ECO:0007669"/>
    <property type="project" value="InterPro"/>
</dbReference>
<keyword evidence="1" id="KW-0808">Transferase</keyword>
<name>A0A0W0Y935_9GAMM</name>
<accession>A0A0W0Y935</accession>
<sequence>MSNDFQIRYTPNPSAEEIQVLYDGIAGFAQEKKNQPPIECYGFFIHDDNDNIIAGCNGSMYYGCLYIDSLWVHELLRDKNLGTHLIQSAETLGKEKGCLFSTVNTMDWEALGFYQKLGYSIEYQRTGYFHQSTLYFLRKSLLETDIIIRQLSEIDIDLLFTTFQAHHWLKPRATFEHYWQEQMDEERCMWLAFDKQALAGYITLKWQSCYQSFLEQSIPEIMDLNVLPPFRSQGIGGLLLKTAEDEARKKHEVVGLGVGLYRDYGHAQQLYIKRGYLPDGQGITYDYQLIEPGNSVCLDDDLILWFTKKLK</sequence>
<evidence type="ECO:0000256" key="2">
    <source>
        <dbReference type="ARBA" id="ARBA00023315"/>
    </source>
</evidence>
<organism evidence="4 5">
    <name type="scientific">Legionella santicrucis</name>
    <dbReference type="NCBI Taxonomy" id="45074"/>
    <lineage>
        <taxon>Bacteria</taxon>
        <taxon>Pseudomonadati</taxon>
        <taxon>Pseudomonadota</taxon>
        <taxon>Gammaproteobacteria</taxon>
        <taxon>Legionellales</taxon>
        <taxon>Legionellaceae</taxon>
        <taxon>Legionella</taxon>
    </lineage>
</organism>
<dbReference type="STRING" id="45074.Lsan_3862"/>
<dbReference type="EMBL" id="LNYU01000091">
    <property type="protein sequence ID" value="KTD53452.1"/>
    <property type="molecule type" value="Genomic_DNA"/>
</dbReference>
<evidence type="ECO:0000259" key="3">
    <source>
        <dbReference type="PROSITE" id="PS51186"/>
    </source>
</evidence>
<proteinExistence type="predicted"/>
<dbReference type="Gene3D" id="3.40.630.30">
    <property type="match status" value="2"/>
</dbReference>
<dbReference type="PANTHER" id="PTHR43877">
    <property type="entry name" value="AMINOALKYLPHOSPHONATE N-ACETYLTRANSFERASE-RELATED-RELATED"/>
    <property type="match status" value="1"/>
</dbReference>
<dbReference type="AlphaFoldDB" id="A0A0W0Y935"/>
<dbReference type="Proteomes" id="UP000054703">
    <property type="component" value="Unassembled WGS sequence"/>
</dbReference>
<evidence type="ECO:0000313" key="5">
    <source>
        <dbReference type="Proteomes" id="UP000054703"/>
    </source>
</evidence>
<dbReference type="InterPro" id="IPR016181">
    <property type="entry name" value="Acyl_CoA_acyltransferase"/>
</dbReference>
<reference evidence="4 5" key="1">
    <citation type="submission" date="2015-11" db="EMBL/GenBank/DDBJ databases">
        <title>Genomic analysis of 38 Legionella species identifies large and diverse effector repertoires.</title>
        <authorList>
            <person name="Burstein D."/>
            <person name="Amaro F."/>
            <person name="Zusman T."/>
            <person name="Lifshitz Z."/>
            <person name="Cohen O."/>
            <person name="Gilbert J.A."/>
            <person name="Pupko T."/>
            <person name="Shuman H.A."/>
            <person name="Segal G."/>
        </authorList>
    </citation>
    <scope>NUCLEOTIDE SEQUENCE [LARGE SCALE GENOMIC DNA]</scope>
    <source>
        <strain evidence="4 5">SC-63-C7</strain>
    </source>
</reference>
<dbReference type="Pfam" id="PF00583">
    <property type="entry name" value="Acetyltransf_1"/>
    <property type="match status" value="2"/>
</dbReference>
<keyword evidence="2" id="KW-0012">Acyltransferase</keyword>
<dbReference type="PROSITE" id="PS51186">
    <property type="entry name" value="GNAT"/>
    <property type="match status" value="2"/>
</dbReference>
<evidence type="ECO:0000313" key="4">
    <source>
        <dbReference type="EMBL" id="KTD53452.1"/>
    </source>
</evidence>
<dbReference type="PATRIC" id="fig|45074.5.peg.4147"/>
<dbReference type="InterPro" id="IPR000182">
    <property type="entry name" value="GNAT_dom"/>
</dbReference>
<gene>
    <name evidence="4" type="ORF">Lsan_3862</name>
</gene>
<dbReference type="CDD" id="cd04301">
    <property type="entry name" value="NAT_SF"/>
    <property type="match status" value="2"/>
</dbReference>
<dbReference type="RefSeq" id="WP_237762217.1">
    <property type="nucleotide sequence ID" value="NZ_CAAAIH010000001.1"/>
</dbReference>
<evidence type="ECO:0000256" key="1">
    <source>
        <dbReference type="ARBA" id="ARBA00022679"/>
    </source>
</evidence>
<feature type="domain" description="N-acetyltransferase" evidence="3">
    <location>
        <begin position="1"/>
        <end position="142"/>
    </location>
</feature>
<keyword evidence="5" id="KW-1185">Reference proteome</keyword>
<comment type="caution">
    <text evidence="4">The sequence shown here is derived from an EMBL/GenBank/DDBJ whole genome shotgun (WGS) entry which is preliminary data.</text>
</comment>